<gene>
    <name evidence="1" type="ORF">GSB_154057</name>
</gene>
<evidence type="ECO:0000313" key="1">
    <source>
        <dbReference type="EMBL" id="ESU43746.1"/>
    </source>
</evidence>
<comment type="caution">
    <text evidence="1">The sequence shown here is derived from an EMBL/GenBank/DDBJ whole genome shotgun (WGS) entry which is preliminary data.</text>
</comment>
<dbReference type="Proteomes" id="UP000018040">
    <property type="component" value="Unassembled WGS sequence"/>
</dbReference>
<dbReference type="GO" id="GO:0004674">
    <property type="term" value="F:protein serine/threonine kinase activity"/>
    <property type="evidence" value="ECO:0007669"/>
    <property type="project" value="UniProtKB-KW"/>
</dbReference>
<proteinExistence type="predicted"/>
<protein>
    <submittedName>
        <fullName evidence="1">Serine/threonine protein kinase</fullName>
    </submittedName>
</protein>
<reference evidence="2" key="1">
    <citation type="submission" date="2012-02" db="EMBL/GenBank/DDBJ databases">
        <title>Genome sequencing of Giardia lamblia Genotypes A2 and B isolates (DH and GS) and comparative analysis with the genomes of Genotypes A1 and E (WB and Pig).</title>
        <authorList>
            <person name="Adam R."/>
            <person name="Dahlstrom E."/>
            <person name="Martens C."/>
            <person name="Bruno D."/>
            <person name="Barbian K."/>
            <person name="Porcella S.F."/>
            <person name="Nash T."/>
        </authorList>
    </citation>
    <scope>NUCLEOTIDE SEQUENCE</scope>
    <source>
        <strain evidence="2">GS</strain>
    </source>
</reference>
<reference evidence="1 2" key="2">
    <citation type="journal article" date="2013" name="Genome Biol. Evol.">
        <title>Genome sequencing of Giardia lamblia genotypes A2 and B isolates (DH and GS) and comparative analysis with the genomes of genotypes A1 and E (WB and Pig).</title>
        <authorList>
            <person name="Adam R.D."/>
            <person name="Dahlstrom E.W."/>
            <person name="Martens C.A."/>
            <person name="Bruno D.P."/>
            <person name="Barbian K.D."/>
            <person name="Ricklefs S.M."/>
            <person name="Hernandez M.M."/>
            <person name="Narla N.P."/>
            <person name="Patel R.B."/>
            <person name="Porcella S.F."/>
            <person name="Nash T.E."/>
        </authorList>
    </citation>
    <scope>NUCLEOTIDE SEQUENCE [LARGE SCALE GENOMIC DNA]</scope>
    <source>
        <strain evidence="1 2">GS</strain>
    </source>
</reference>
<keyword evidence="1" id="KW-0723">Serine/threonine-protein kinase</keyword>
<name>V6TYF2_GIAIN</name>
<accession>V6TYF2</accession>
<organism evidence="1 2">
    <name type="scientific">Giardia intestinalis</name>
    <name type="common">Giardia lamblia</name>
    <dbReference type="NCBI Taxonomy" id="5741"/>
    <lineage>
        <taxon>Eukaryota</taxon>
        <taxon>Metamonada</taxon>
        <taxon>Diplomonadida</taxon>
        <taxon>Hexamitidae</taxon>
        <taxon>Giardiinae</taxon>
        <taxon>Giardia</taxon>
    </lineage>
</organism>
<dbReference type="AlphaFoldDB" id="V6TYF2"/>
<keyword evidence="1" id="KW-0418">Kinase</keyword>
<keyword evidence="1" id="KW-0808">Transferase</keyword>
<sequence length="49" mass="5528">MLGKLYQFVEEAQKYLVIAEQLLSSGAVLTSGARARSRRCEVCIKNQRL</sequence>
<evidence type="ECO:0000313" key="2">
    <source>
        <dbReference type="Proteomes" id="UP000018040"/>
    </source>
</evidence>
<dbReference type="EMBL" id="AHHH01000039">
    <property type="protein sequence ID" value="ESU43746.1"/>
    <property type="molecule type" value="Genomic_DNA"/>
</dbReference>